<evidence type="ECO:0000313" key="3">
    <source>
        <dbReference type="Proteomes" id="UP000005203"/>
    </source>
</evidence>
<gene>
    <name evidence="4 5" type="primary">LOC552202</name>
</gene>
<feature type="transmembrane region" description="Helical" evidence="1">
    <location>
        <begin position="175"/>
        <end position="195"/>
    </location>
</feature>
<feature type="transmembrane region" description="Helical" evidence="1">
    <location>
        <begin position="85"/>
        <end position="103"/>
    </location>
</feature>
<accession>A0A7M7L0S2</accession>
<dbReference type="InterPro" id="IPR011701">
    <property type="entry name" value="MFS"/>
</dbReference>
<feature type="transmembrane region" description="Helical" evidence="1">
    <location>
        <begin position="53"/>
        <end position="73"/>
    </location>
</feature>
<dbReference type="OrthoDB" id="410267at2759"/>
<dbReference type="AlphaFoldDB" id="A0A7M7L0S2"/>
<feature type="transmembrane region" description="Helical" evidence="1">
    <location>
        <begin position="563"/>
        <end position="584"/>
    </location>
</feature>
<name>A0A7M7L0S2_APIME</name>
<dbReference type="InterPro" id="IPR036259">
    <property type="entry name" value="MFS_trans_sf"/>
</dbReference>
<feature type="transmembrane region" description="Helical" evidence="1">
    <location>
        <begin position="473"/>
        <end position="506"/>
    </location>
</feature>
<accession>A0A8B8GTA4</accession>
<dbReference type="KEGG" id="ame:552202"/>
<reference evidence="2" key="1">
    <citation type="submission" date="2021-01" db="UniProtKB">
        <authorList>
            <consortium name="EnsemblMetazoa"/>
        </authorList>
    </citation>
    <scope>IDENTIFICATION</scope>
    <source>
        <strain evidence="2">DH4</strain>
    </source>
</reference>
<dbReference type="RefSeq" id="XP_026294891.1">
    <property type="nucleotide sequence ID" value="XM_026439106.1"/>
</dbReference>
<protein>
    <submittedName>
        <fullName evidence="4 5">Uncharacterized protein LOC552202 isoform X1</fullName>
    </submittedName>
</protein>
<feature type="transmembrane region" description="Helical" evidence="1">
    <location>
        <begin position="144"/>
        <end position="169"/>
    </location>
</feature>
<keyword evidence="1" id="KW-0472">Membrane</keyword>
<dbReference type="GeneID" id="552202"/>
<feature type="transmembrane region" description="Helical" evidence="1">
    <location>
        <begin position="109"/>
        <end position="132"/>
    </location>
</feature>
<dbReference type="EnsemblMetazoa" id="XM_026439106">
    <property type="protein sequence ID" value="XP_026294891"/>
    <property type="gene ID" value="LOC552202"/>
</dbReference>
<feature type="transmembrane region" description="Helical" evidence="1">
    <location>
        <begin position="20"/>
        <end position="41"/>
    </location>
</feature>
<dbReference type="PANTHER" id="PTHR11360">
    <property type="entry name" value="MONOCARBOXYLATE TRANSPORTER"/>
    <property type="match status" value="1"/>
</dbReference>
<evidence type="ECO:0000313" key="2">
    <source>
        <dbReference type="EnsemblMetazoa" id="XP_026294892"/>
    </source>
</evidence>
<organism evidence="2">
    <name type="scientific">Apis mellifera</name>
    <name type="common">Honeybee</name>
    <dbReference type="NCBI Taxonomy" id="7460"/>
    <lineage>
        <taxon>Eukaryota</taxon>
        <taxon>Metazoa</taxon>
        <taxon>Ecdysozoa</taxon>
        <taxon>Arthropoda</taxon>
        <taxon>Hexapoda</taxon>
        <taxon>Insecta</taxon>
        <taxon>Pterygota</taxon>
        <taxon>Neoptera</taxon>
        <taxon>Endopterygota</taxon>
        <taxon>Hymenoptera</taxon>
        <taxon>Apocrita</taxon>
        <taxon>Aculeata</taxon>
        <taxon>Apoidea</taxon>
        <taxon>Anthophila</taxon>
        <taxon>Apidae</taxon>
        <taxon>Apis</taxon>
    </lineage>
</organism>
<dbReference type="Pfam" id="PF07690">
    <property type="entry name" value="MFS_1"/>
    <property type="match status" value="1"/>
</dbReference>
<sequence length="598" mass="67487">MITEEMNQLPPDGKWGWMIVLAYGLNGICTISIIQGFGLIFKDLFPRFEFNATQGTIIINTSFSFGMILGLVNGPLLRNYGYRKMAIIGSLFFSIGVIITAFINSFTSFILFYGIFTSLGTYMTLSAFSYALNSYFTTKRGRAMSLAMTLIGLGPIVVPQMTSFLLSYYGFQGTILLYGAFSFHSLIGALLLHPLKWHMKDATKSKSSNEELMKEDKNKILDQKEIIIQEEVNIKNSIMDLNNVSRKRKITQVSNIDHDAEIGSIYGFDIPYARQISETLNVSIGEKEVDMYKIIENGEMGKDHSRIQYNNRRFKSIDTINLGSSIKIFEEKPLTKYNSKNEIDDYSNIINEENDILKLTKNNTNKTLNTENDNDEKLKNKSIMSRILRTIAEYFDLDLLKDPGYVNLMLGMSVAVFAEMNFSQLTPFILTDMNISTKQIAYIMSTIASVDLIFRILAPFIGEWFNQPPKIMYMMSLCLLIISRTSLLFINGFASLLIVASGLGAAKGIRSIYMSLVIPSYVPIHKLPNASGIQMIVNGMLLLCAGPMLGIMRDNFGNFAPSLIVINTVTLFTVIMWTIEIILIRRKKSQKQIEQEIS</sequence>
<evidence type="ECO:0000256" key="1">
    <source>
        <dbReference type="SAM" id="Phobius"/>
    </source>
</evidence>
<feature type="transmembrane region" description="Helical" evidence="1">
    <location>
        <begin position="527"/>
        <end position="551"/>
    </location>
</feature>
<evidence type="ECO:0000313" key="5">
    <source>
        <dbReference type="RefSeq" id="XP_026294892.1"/>
    </source>
</evidence>
<dbReference type="SUPFAM" id="SSF103473">
    <property type="entry name" value="MFS general substrate transporter"/>
    <property type="match status" value="1"/>
</dbReference>
<dbReference type="RefSeq" id="XP_026294892.1">
    <property type="nucleotide sequence ID" value="XM_026439107.1"/>
</dbReference>
<keyword evidence="1" id="KW-1133">Transmembrane helix</keyword>
<feature type="transmembrane region" description="Helical" evidence="1">
    <location>
        <begin position="440"/>
        <end position="461"/>
    </location>
</feature>
<evidence type="ECO:0000313" key="4">
    <source>
        <dbReference type="RefSeq" id="XP_026294891.1"/>
    </source>
</evidence>
<reference evidence="4 5" key="2">
    <citation type="submission" date="2025-04" db="UniProtKB">
        <authorList>
            <consortium name="RefSeq"/>
        </authorList>
    </citation>
    <scope>IDENTIFICATION</scope>
    <source>
        <strain evidence="4 5">DH4</strain>
        <tissue evidence="4 5">Whole body</tissue>
    </source>
</reference>
<keyword evidence="1" id="KW-0812">Transmembrane</keyword>
<dbReference type="Proteomes" id="UP000005203">
    <property type="component" value="Linkage group LG2"/>
</dbReference>
<accession>A0A8B8GSR8</accession>
<dbReference type="InterPro" id="IPR050327">
    <property type="entry name" value="Proton-linked_MCT"/>
</dbReference>
<dbReference type="GO" id="GO:0008028">
    <property type="term" value="F:monocarboxylic acid transmembrane transporter activity"/>
    <property type="evidence" value="ECO:0007669"/>
    <property type="project" value="TreeGrafter"/>
</dbReference>
<dbReference type="EnsemblMetazoa" id="XM_026439107">
    <property type="protein sequence ID" value="XP_026294892"/>
    <property type="gene ID" value="LOC552202"/>
</dbReference>
<dbReference type="Gene3D" id="1.20.1250.20">
    <property type="entry name" value="MFS general substrate transporter like domains"/>
    <property type="match status" value="2"/>
</dbReference>
<keyword evidence="3" id="KW-1185">Reference proteome</keyword>
<accession>A0A7M7KY73</accession>
<proteinExistence type="predicted"/>
<dbReference type="PANTHER" id="PTHR11360:SF237">
    <property type="entry name" value="MONOCARBOXYLATE TRANSPORTER 12-B-LIKE PROTEIN"/>
    <property type="match status" value="1"/>
</dbReference>